<evidence type="ECO:0000313" key="1">
    <source>
        <dbReference type="EMBL" id="KAJ0226503.1"/>
    </source>
</evidence>
<evidence type="ECO:0000313" key="2">
    <source>
        <dbReference type="Proteomes" id="UP000235145"/>
    </source>
</evidence>
<sequence>MGHKVTYDSGQLYVIQPKYDHDILVRFILLNSKPLIGLYVLKHTVLLMSAKKQPIVSTSSNESEYCDMENTNVEIVWITYILCELHVRPHD</sequence>
<proteinExistence type="predicted"/>
<name>A0A9R1WMS4_LACSA</name>
<organism evidence="1 2">
    <name type="scientific">Lactuca sativa</name>
    <name type="common">Garden lettuce</name>
    <dbReference type="NCBI Taxonomy" id="4236"/>
    <lineage>
        <taxon>Eukaryota</taxon>
        <taxon>Viridiplantae</taxon>
        <taxon>Streptophyta</taxon>
        <taxon>Embryophyta</taxon>
        <taxon>Tracheophyta</taxon>
        <taxon>Spermatophyta</taxon>
        <taxon>Magnoliopsida</taxon>
        <taxon>eudicotyledons</taxon>
        <taxon>Gunneridae</taxon>
        <taxon>Pentapetalae</taxon>
        <taxon>asterids</taxon>
        <taxon>campanulids</taxon>
        <taxon>Asterales</taxon>
        <taxon>Asteraceae</taxon>
        <taxon>Cichorioideae</taxon>
        <taxon>Cichorieae</taxon>
        <taxon>Lactucinae</taxon>
        <taxon>Lactuca</taxon>
    </lineage>
</organism>
<accession>A0A9R1WMS4</accession>
<dbReference type="Proteomes" id="UP000235145">
    <property type="component" value="Unassembled WGS sequence"/>
</dbReference>
<protein>
    <submittedName>
        <fullName evidence="1">Uncharacterized protein</fullName>
    </submittedName>
</protein>
<gene>
    <name evidence="1" type="ORF">LSAT_V11C100003380</name>
</gene>
<dbReference type="EMBL" id="NBSK02000001">
    <property type="protein sequence ID" value="KAJ0226503.1"/>
    <property type="molecule type" value="Genomic_DNA"/>
</dbReference>
<dbReference type="AlphaFoldDB" id="A0A9R1WMS4"/>
<keyword evidence="2" id="KW-1185">Reference proteome</keyword>
<comment type="caution">
    <text evidence="1">The sequence shown here is derived from an EMBL/GenBank/DDBJ whole genome shotgun (WGS) entry which is preliminary data.</text>
</comment>
<reference evidence="1 2" key="1">
    <citation type="journal article" date="2017" name="Nat. Commun.">
        <title>Genome assembly with in vitro proximity ligation data and whole-genome triplication in lettuce.</title>
        <authorList>
            <person name="Reyes-Chin-Wo S."/>
            <person name="Wang Z."/>
            <person name="Yang X."/>
            <person name="Kozik A."/>
            <person name="Arikit S."/>
            <person name="Song C."/>
            <person name="Xia L."/>
            <person name="Froenicke L."/>
            <person name="Lavelle D.O."/>
            <person name="Truco M.J."/>
            <person name="Xia R."/>
            <person name="Zhu S."/>
            <person name="Xu C."/>
            <person name="Xu H."/>
            <person name="Xu X."/>
            <person name="Cox K."/>
            <person name="Korf I."/>
            <person name="Meyers B.C."/>
            <person name="Michelmore R.W."/>
        </authorList>
    </citation>
    <scope>NUCLEOTIDE SEQUENCE [LARGE SCALE GENOMIC DNA]</scope>
    <source>
        <strain evidence="2">cv. Salinas</strain>
        <tissue evidence="1">Seedlings</tissue>
    </source>
</reference>